<proteinExistence type="predicted"/>
<dbReference type="AlphaFoldDB" id="A0AAE1FDI9"/>
<gene>
    <name evidence="2" type="ORF">Pcinc_023840</name>
</gene>
<evidence type="ECO:0000256" key="1">
    <source>
        <dbReference type="SAM" id="MobiDB-lite"/>
    </source>
</evidence>
<accession>A0AAE1FDI9</accession>
<reference evidence="2" key="1">
    <citation type="submission" date="2023-10" db="EMBL/GenBank/DDBJ databases">
        <title>Genome assemblies of two species of porcelain crab, Petrolisthes cinctipes and Petrolisthes manimaculis (Anomura: Porcellanidae).</title>
        <authorList>
            <person name="Angst P."/>
        </authorList>
    </citation>
    <scope>NUCLEOTIDE SEQUENCE</scope>
    <source>
        <strain evidence="2">PB745_01</strain>
        <tissue evidence="2">Gill</tissue>
    </source>
</reference>
<comment type="caution">
    <text evidence="2">The sequence shown here is derived from an EMBL/GenBank/DDBJ whole genome shotgun (WGS) entry which is preliminary data.</text>
</comment>
<keyword evidence="3" id="KW-1185">Reference proteome</keyword>
<evidence type="ECO:0000313" key="3">
    <source>
        <dbReference type="Proteomes" id="UP001286313"/>
    </source>
</evidence>
<feature type="compositionally biased region" description="Low complexity" evidence="1">
    <location>
        <begin position="26"/>
        <end position="47"/>
    </location>
</feature>
<name>A0AAE1FDI9_PETCI</name>
<feature type="non-terminal residue" evidence="2">
    <location>
        <position position="102"/>
    </location>
</feature>
<feature type="region of interest" description="Disordered" evidence="1">
    <location>
        <begin position="24"/>
        <end position="50"/>
    </location>
</feature>
<feature type="compositionally biased region" description="Polar residues" evidence="1">
    <location>
        <begin position="93"/>
        <end position="102"/>
    </location>
</feature>
<organism evidence="2 3">
    <name type="scientific">Petrolisthes cinctipes</name>
    <name type="common">Flat porcelain crab</name>
    <dbReference type="NCBI Taxonomy" id="88211"/>
    <lineage>
        <taxon>Eukaryota</taxon>
        <taxon>Metazoa</taxon>
        <taxon>Ecdysozoa</taxon>
        <taxon>Arthropoda</taxon>
        <taxon>Crustacea</taxon>
        <taxon>Multicrustacea</taxon>
        <taxon>Malacostraca</taxon>
        <taxon>Eumalacostraca</taxon>
        <taxon>Eucarida</taxon>
        <taxon>Decapoda</taxon>
        <taxon>Pleocyemata</taxon>
        <taxon>Anomura</taxon>
        <taxon>Galatheoidea</taxon>
        <taxon>Porcellanidae</taxon>
        <taxon>Petrolisthes</taxon>
    </lineage>
</organism>
<protein>
    <submittedName>
        <fullName evidence="2">Uncharacterized protein</fullName>
    </submittedName>
</protein>
<dbReference type="Proteomes" id="UP001286313">
    <property type="component" value="Unassembled WGS sequence"/>
</dbReference>
<evidence type="ECO:0000313" key="2">
    <source>
        <dbReference type="EMBL" id="KAK3870977.1"/>
    </source>
</evidence>
<feature type="region of interest" description="Disordered" evidence="1">
    <location>
        <begin position="64"/>
        <end position="102"/>
    </location>
</feature>
<sequence>MRTMSTSALVNLVRRVEASQGLARLAASSTGTPSTTTTTQPQEPAAALPDHTRAEVAAVVSEMQAAAHAHTHHDSDATETSSGGESCDEMEGFTNTHTTSVL</sequence>
<dbReference type="EMBL" id="JAWQEG010002581">
    <property type="protein sequence ID" value="KAK3870977.1"/>
    <property type="molecule type" value="Genomic_DNA"/>
</dbReference>